<feature type="domain" description="N-acetyltransferase" evidence="4">
    <location>
        <begin position="14"/>
        <end position="224"/>
    </location>
</feature>
<dbReference type="Pfam" id="PF13302">
    <property type="entry name" value="Acetyltransf_3"/>
    <property type="match status" value="1"/>
</dbReference>
<dbReference type="InterPro" id="IPR016181">
    <property type="entry name" value="Acyl_CoA_acyltransferase"/>
</dbReference>
<comment type="similarity">
    <text evidence="1">Belongs to the acetyltransferase family. GNAT subfamily.</text>
</comment>
<sequence>MRTNRSTILAGRKVVLVPYRKQHVPRYHEWMKDPLIQEQTASEPLSLEEEYEMQQSWAVDEDKLAFIILALPEMASSKGEASSIEVCKAQDLVSKSKMIGDVNIFFNARHEDEEDKEVDKTEGNGAKQRSNVFDAECEIMIAEHSYRRQGIAREALQMMFAFVTTRPTPVAQASSDTGQSNAAELAKSNDAIHCTLPIPLDWLTCKISLSNTPSIQLFESLGFTRQSVSEIWKEVELRFTSIDSKLHDQIANSMQNVLYLSDE</sequence>
<evidence type="ECO:0000313" key="8">
    <source>
        <dbReference type="Proteomes" id="UP000658997"/>
    </source>
</evidence>
<keyword evidence="8" id="KW-1185">Reference proteome</keyword>
<dbReference type="InterPro" id="IPR039135">
    <property type="entry name" value="NAT9-like"/>
</dbReference>
<keyword evidence="3" id="KW-0012">Acyltransferase</keyword>
<protein>
    <submittedName>
        <fullName evidence="5">Related to N-acetyltransferase</fullName>
    </submittedName>
</protein>
<keyword evidence="2 5" id="KW-0808">Transferase</keyword>
<accession>A0A1K0H791</accession>
<evidence type="ECO:0000313" key="7">
    <source>
        <dbReference type="Proteomes" id="UP000179920"/>
    </source>
</evidence>
<dbReference type="GO" id="GO:0008080">
    <property type="term" value="F:N-acetyltransferase activity"/>
    <property type="evidence" value="ECO:0007669"/>
    <property type="project" value="InterPro"/>
</dbReference>
<evidence type="ECO:0000259" key="4">
    <source>
        <dbReference type="Pfam" id="PF13302"/>
    </source>
</evidence>
<evidence type="ECO:0000313" key="6">
    <source>
        <dbReference type="EMBL" id="SYW76705.1"/>
    </source>
</evidence>
<dbReference type="Gene3D" id="3.40.630.30">
    <property type="match status" value="1"/>
</dbReference>
<evidence type="ECO:0000313" key="5">
    <source>
        <dbReference type="EMBL" id="SAM72149.1"/>
    </source>
</evidence>
<evidence type="ECO:0000256" key="2">
    <source>
        <dbReference type="ARBA" id="ARBA00022679"/>
    </source>
</evidence>
<reference evidence="6" key="3">
    <citation type="submission" date="2018-08" db="EMBL/GenBank/DDBJ databases">
        <authorList>
            <person name="Guldener U."/>
        </authorList>
    </citation>
    <scope>NUCLEOTIDE SEQUENCE</scope>
    <source>
        <strain evidence="6">UB2</strain>
    </source>
</reference>
<dbReference type="Proteomes" id="UP000179920">
    <property type="component" value="Chromosome II"/>
</dbReference>
<gene>
    <name evidence="6" type="ORF">UBRO2_01542</name>
    <name evidence="5" type="ORF">UBRO_00208</name>
</gene>
<dbReference type="AlphaFoldDB" id="A0A1K0H791"/>
<dbReference type="PANTHER" id="PTHR13256">
    <property type="entry name" value="N-ACETYLTRANSFERASE 9"/>
    <property type="match status" value="1"/>
</dbReference>
<reference evidence="7" key="1">
    <citation type="submission" date="2016-04" db="EMBL/GenBank/DDBJ databases">
        <authorList>
            <person name="Guldener U."/>
            <person name="Guldener U."/>
        </authorList>
    </citation>
    <scope>NUCLEOTIDE SEQUENCE [LARGE SCALE GENOMIC DNA]</scope>
    <source>
        <strain evidence="7">UB2112</strain>
    </source>
</reference>
<dbReference type="PANTHER" id="PTHR13256:SF16">
    <property type="entry name" value="ALPHA_BETA-TUBULIN-N-ACETYLTRANSFERASE 9"/>
    <property type="match status" value="1"/>
</dbReference>
<organism evidence="5 7">
    <name type="scientific">Ustilago bromivora</name>
    <dbReference type="NCBI Taxonomy" id="307758"/>
    <lineage>
        <taxon>Eukaryota</taxon>
        <taxon>Fungi</taxon>
        <taxon>Dikarya</taxon>
        <taxon>Basidiomycota</taxon>
        <taxon>Ustilaginomycotina</taxon>
        <taxon>Ustilaginomycetes</taxon>
        <taxon>Ustilaginales</taxon>
        <taxon>Ustilaginaceae</taxon>
        <taxon>Ustilago</taxon>
    </lineage>
</organism>
<evidence type="ECO:0000256" key="3">
    <source>
        <dbReference type="ARBA" id="ARBA00023315"/>
    </source>
</evidence>
<dbReference type="Proteomes" id="UP000658997">
    <property type="component" value="Unassembled WGS sequence"/>
</dbReference>
<dbReference type="SUPFAM" id="SSF55729">
    <property type="entry name" value="Acyl-CoA N-acyltransferases (Nat)"/>
    <property type="match status" value="1"/>
</dbReference>
<name>A0A1K0H791_9BASI</name>
<evidence type="ECO:0000256" key="1">
    <source>
        <dbReference type="ARBA" id="ARBA00009342"/>
    </source>
</evidence>
<dbReference type="OrthoDB" id="5043642at2759"/>
<dbReference type="EMBL" id="LT558118">
    <property type="protein sequence ID" value="SAM72149.1"/>
    <property type="molecule type" value="Genomic_DNA"/>
</dbReference>
<proteinExistence type="inferred from homology"/>
<dbReference type="InterPro" id="IPR000182">
    <property type="entry name" value="GNAT_dom"/>
</dbReference>
<reference evidence="5" key="2">
    <citation type="submission" date="2016-04" db="EMBL/GenBank/DDBJ databases">
        <authorList>
            <person name="Evans L.H."/>
            <person name="Alamgir A."/>
            <person name="Owens N."/>
            <person name="Weber N.D."/>
            <person name="Virtaneva K."/>
            <person name="Barbian K."/>
            <person name="Babar A."/>
            <person name="Rosenke K."/>
        </authorList>
    </citation>
    <scope>NUCLEOTIDE SEQUENCE</scope>
    <source>
        <strain evidence="5">UB2112</strain>
    </source>
</reference>
<dbReference type="EMBL" id="ULHB01000020">
    <property type="protein sequence ID" value="SYW76705.1"/>
    <property type="molecule type" value="Genomic_DNA"/>
</dbReference>